<organism evidence="1 2">
    <name type="scientific">Chitinophaga barathri</name>
    <dbReference type="NCBI Taxonomy" id="1647451"/>
    <lineage>
        <taxon>Bacteria</taxon>
        <taxon>Pseudomonadati</taxon>
        <taxon>Bacteroidota</taxon>
        <taxon>Chitinophagia</taxon>
        <taxon>Chitinophagales</taxon>
        <taxon>Chitinophagaceae</taxon>
        <taxon>Chitinophaga</taxon>
    </lineage>
</organism>
<dbReference type="RefSeq" id="WP_120517980.1">
    <property type="nucleotide sequence ID" value="NZ_QXZY01000011.1"/>
</dbReference>
<dbReference type="OrthoDB" id="793529at2"/>
<accession>A0A3N4MI66</accession>
<dbReference type="Proteomes" id="UP000279089">
    <property type="component" value="Unassembled WGS sequence"/>
</dbReference>
<proteinExistence type="predicted"/>
<protein>
    <submittedName>
        <fullName evidence="1">Conjugal transfer protein TraI</fullName>
    </submittedName>
</protein>
<reference evidence="2" key="1">
    <citation type="submission" date="2018-11" db="EMBL/GenBank/DDBJ databases">
        <title>Chitinophaga lutea sp.nov., isolate from arsenic contaminated soil.</title>
        <authorList>
            <person name="Zong Y."/>
        </authorList>
    </citation>
    <scope>NUCLEOTIDE SEQUENCE [LARGE SCALE GENOMIC DNA]</scope>
    <source>
        <strain evidence="2">YLT18</strain>
    </source>
</reference>
<sequence>MNGNVKILVMLFLVMAFTLPAVPAKAIWWVAVKAAIKKALRAADLAIQRQQNKVIWLQNAQKVLENTMSKLKLNEISDWTERQRTLYKDYFEELNKVKSLIMYYQRIREIVNQQLNLVQEYKRAWSIVKNDRHFTVDEILYMGQVYEGILNETVRNVDQLGIIINSFKTQMSDAKRLEYINEISEKVKGNYRDLKLFNSQNAQLSLSRAKTEGDLLLVKRMYGLE</sequence>
<name>A0A3N4MI66_9BACT</name>
<evidence type="ECO:0000313" key="1">
    <source>
        <dbReference type="EMBL" id="RPD39339.1"/>
    </source>
</evidence>
<dbReference type="AlphaFoldDB" id="A0A3N4MI66"/>
<gene>
    <name evidence="1" type="ORF">EG028_19630</name>
</gene>
<comment type="caution">
    <text evidence="1">The sequence shown here is derived from an EMBL/GenBank/DDBJ whole genome shotgun (WGS) entry which is preliminary data.</text>
</comment>
<evidence type="ECO:0000313" key="2">
    <source>
        <dbReference type="Proteomes" id="UP000279089"/>
    </source>
</evidence>
<dbReference type="EMBL" id="RMBX01000011">
    <property type="protein sequence ID" value="RPD39339.1"/>
    <property type="molecule type" value="Genomic_DNA"/>
</dbReference>
<keyword evidence="2" id="KW-1185">Reference proteome</keyword>